<feature type="domain" description="Ketoreductase (KR)" evidence="3">
    <location>
        <begin position="98"/>
        <end position="146"/>
    </location>
</feature>
<sequence length="161" mass="17939">MTHFDRTVSFAYVDLTLPANKRPQLVKKMLSGVFKMFDLGAAKPISPITCFSISNFEEECHCLKTGRSIQKIVIETERNALVKVSPRKKAGTLCSPEASYLIVGRTGSLGRNITSRLAEKGAQRIIVISRTGSKYQRVGMPVWELSATERQSSYTGVIRKR</sequence>
<dbReference type="Proteomes" id="UP000002624">
    <property type="component" value="Unassembled WGS sequence"/>
</dbReference>
<accession>C6HCN6</accession>
<evidence type="ECO:0000256" key="2">
    <source>
        <dbReference type="ARBA" id="ARBA00022553"/>
    </source>
</evidence>
<dbReference type="HOGENOM" id="CLU_1643231_0_0_1"/>
<dbReference type="GO" id="GO:0044550">
    <property type="term" value="P:secondary metabolite biosynthetic process"/>
    <property type="evidence" value="ECO:0007669"/>
    <property type="project" value="TreeGrafter"/>
</dbReference>
<dbReference type="OMA" id="NFEEECH"/>
<dbReference type="InterPro" id="IPR036291">
    <property type="entry name" value="NAD(P)-bd_dom_sf"/>
</dbReference>
<dbReference type="AlphaFoldDB" id="C6HCN6"/>
<dbReference type="GO" id="GO:0006633">
    <property type="term" value="P:fatty acid biosynthetic process"/>
    <property type="evidence" value="ECO:0007669"/>
    <property type="project" value="TreeGrafter"/>
</dbReference>
<evidence type="ECO:0000259" key="3">
    <source>
        <dbReference type="Pfam" id="PF08659"/>
    </source>
</evidence>
<dbReference type="SUPFAM" id="SSF51735">
    <property type="entry name" value="NAD(P)-binding Rossmann-fold domains"/>
    <property type="match status" value="1"/>
</dbReference>
<evidence type="ECO:0000313" key="5">
    <source>
        <dbReference type="Proteomes" id="UP000002624"/>
    </source>
</evidence>
<gene>
    <name evidence="4" type="ORF">HCDG_03785</name>
</gene>
<dbReference type="Gene3D" id="3.90.180.10">
    <property type="entry name" value="Medium-chain alcohol dehydrogenases, catalytic domain"/>
    <property type="match status" value="1"/>
</dbReference>
<organism evidence="4 5">
    <name type="scientific">Ajellomyces capsulatus (strain H143)</name>
    <name type="common">Darling's disease fungus</name>
    <name type="synonym">Histoplasma capsulatum</name>
    <dbReference type="NCBI Taxonomy" id="544712"/>
    <lineage>
        <taxon>Eukaryota</taxon>
        <taxon>Fungi</taxon>
        <taxon>Dikarya</taxon>
        <taxon>Ascomycota</taxon>
        <taxon>Pezizomycotina</taxon>
        <taxon>Eurotiomycetes</taxon>
        <taxon>Eurotiomycetidae</taxon>
        <taxon>Onygenales</taxon>
        <taxon>Ajellomycetaceae</taxon>
        <taxon>Histoplasma</taxon>
    </lineage>
</organism>
<dbReference type="Pfam" id="PF08659">
    <property type="entry name" value="KR"/>
    <property type="match status" value="1"/>
</dbReference>
<name>C6HCN6_AJECH</name>
<dbReference type="STRING" id="544712.C6HCN6"/>
<reference evidence="5" key="1">
    <citation type="submission" date="2009-05" db="EMBL/GenBank/DDBJ databases">
        <title>The genome sequence of Ajellomyces capsulatus strain H143.</title>
        <authorList>
            <person name="Champion M."/>
            <person name="Cuomo C.A."/>
            <person name="Ma L.-J."/>
            <person name="Henn M.R."/>
            <person name="Sil A."/>
            <person name="Goldman B."/>
            <person name="Young S.K."/>
            <person name="Kodira C.D."/>
            <person name="Zeng Q."/>
            <person name="Koehrsen M."/>
            <person name="Alvarado L."/>
            <person name="Berlin A.M."/>
            <person name="Borenstein D."/>
            <person name="Chen Z."/>
            <person name="Engels R."/>
            <person name="Freedman E."/>
            <person name="Gellesch M."/>
            <person name="Goldberg J."/>
            <person name="Griggs A."/>
            <person name="Gujja S."/>
            <person name="Heiman D.I."/>
            <person name="Hepburn T.A."/>
            <person name="Howarth C."/>
            <person name="Jen D."/>
            <person name="Larson L."/>
            <person name="Lewis B."/>
            <person name="Mehta T."/>
            <person name="Park D."/>
            <person name="Pearson M."/>
            <person name="Roberts A."/>
            <person name="Saif S."/>
            <person name="Shea T.D."/>
            <person name="Shenoy N."/>
            <person name="Sisk P."/>
            <person name="Stolte C."/>
            <person name="Sykes S."/>
            <person name="Walk T."/>
            <person name="White J."/>
            <person name="Yandava C."/>
            <person name="Klein B."/>
            <person name="McEwen J.G."/>
            <person name="Puccia R."/>
            <person name="Goldman G.H."/>
            <person name="Felipe M.S."/>
            <person name="Nino-Vega G."/>
            <person name="San-Blas G."/>
            <person name="Taylor J.W."/>
            <person name="Mendoza L."/>
            <person name="Galagan J.E."/>
            <person name="Nusbaum C."/>
            <person name="Birren B.W."/>
        </authorList>
    </citation>
    <scope>NUCLEOTIDE SEQUENCE [LARGE SCALE GENOMIC DNA]</scope>
    <source>
        <strain evidence="5">H143</strain>
    </source>
</reference>
<dbReference type="InterPro" id="IPR013968">
    <property type="entry name" value="PKS_KR"/>
</dbReference>
<proteinExistence type="predicted"/>
<dbReference type="Gene3D" id="3.40.50.720">
    <property type="entry name" value="NAD(P)-binding Rossmann-like Domain"/>
    <property type="match status" value="1"/>
</dbReference>
<dbReference type="PANTHER" id="PTHR43775">
    <property type="entry name" value="FATTY ACID SYNTHASE"/>
    <property type="match status" value="1"/>
</dbReference>
<protein>
    <recommendedName>
        <fullName evidence="3">Ketoreductase (KR) domain-containing protein</fullName>
    </recommendedName>
</protein>
<evidence type="ECO:0000256" key="1">
    <source>
        <dbReference type="ARBA" id="ARBA00022450"/>
    </source>
</evidence>
<dbReference type="eggNOG" id="KOG1202">
    <property type="taxonomic scope" value="Eukaryota"/>
</dbReference>
<dbReference type="VEuPathDB" id="FungiDB:HCDG_03785"/>
<dbReference type="GO" id="GO:0004312">
    <property type="term" value="F:fatty acid synthase activity"/>
    <property type="evidence" value="ECO:0007669"/>
    <property type="project" value="TreeGrafter"/>
</dbReference>
<dbReference type="InterPro" id="IPR050091">
    <property type="entry name" value="PKS_NRPS_Biosynth_Enz"/>
</dbReference>
<dbReference type="PANTHER" id="PTHR43775:SF37">
    <property type="entry name" value="SI:DKEY-61P9.11"/>
    <property type="match status" value="1"/>
</dbReference>
<keyword evidence="2" id="KW-0597">Phosphoprotein</keyword>
<keyword evidence="1" id="KW-0596">Phosphopantetheine</keyword>
<dbReference type="EMBL" id="GG692422">
    <property type="protein sequence ID" value="EER42326.1"/>
    <property type="molecule type" value="Genomic_DNA"/>
</dbReference>
<evidence type="ECO:0000313" key="4">
    <source>
        <dbReference type="EMBL" id="EER42326.1"/>
    </source>
</evidence>